<dbReference type="Proteomes" id="UP000515465">
    <property type="component" value="Chromosome"/>
</dbReference>
<dbReference type="AlphaFoldDB" id="A0A7G6T3Y3"/>
<evidence type="ECO:0000313" key="2">
    <source>
        <dbReference type="Proteomes" id="UP000515465"/>
    </source>
</evidence>
<gene>
    <name evidence="1" type="ORF">HB778_30635</name>
</gene>
<reference evidence="2" key="1">
    <citation type="journal article" date="2020" name="Mol. Plant Microbe">
        <title>Rhizobial microsymbionts of the narrowly endemic Oxytropis species growing in Kamchatka are characterized by significant genetic diversity and possess a set of genes that are associated with T3SS and T6SS secretion systems and can affect the development of symbiosis.</title>
        <authorList>
            <person name="Safronova V."/>
            <person name="Guro P."/>
            <person name="Sazanova A."/>
            <person name="Kuznetsova I."/>
            <person name="Belimov A."/>
            <person name="Yakubov V."/>
            <person name="Chirak E."/>
            <person name="Afonin A."/>
            <person name="Gogolev Y."/>
            <person name="Andronov E."/>
            <person name="Tikhonovich I."/>
        </authorList>
    </citation>
    <scope>NUCLEOTIDE SEQUENCE [LARGE SCALE GENOMIC DNA]</scope>
    <source>
        <strain evidence="2">583</strain>
    </source>
</reference>
<proteinExistence type="predicted"/>
<evidence type="ECO:0000313" key="1">
    <source>
        <dbReference type="EMBL" id="QND61465.1"/>
    </source>
</evidence>
<protein>
    <recommendedName>
        <fullName evidence="3">Mlr0530 protein</fullName>
    </recommendedName>
</protein>
<sequence>MICAPGAGRALGNPVGLGAMMRSSVRTYSLPALAFVLAAGILGPAPARADGPSFDCAKASLPAEKAICADPQLSAIDLLVAKAYKGFEPAFGGDKRKIARGLIADRNACKSDTACIVSALNNALQTYGNAPSWVQDYNIALIGKKALDVAARNPGNKDQPLPSAVGQCATTHIKTLTTRLGDDPLETASPDAGSAATFTNGGGAVSYDREPGLAASKVGEPVVMCLIAIPRDCPRDDDRGRVYYSLDLVAKGSWALPDSEHLCGGA</sequence>
<accession>A0A7G6T3Y3</accession>
<name>A0A7G6T3Y3_9HYPH</name>
<dbReference type="EMBL" id="CP050296">
    <property type="protein sequence ID" value="QND61465.1"/>
    <property type="molecule type" value="Genomic_DNA"/>
</dbReference>
<evidence type="ECO:0008006" key="3">
    <source>
        <dbReference type="Google" id="ProtNLM"/>
    </source>
</evidence>
<organism evidence="1 2">
    <name type="scientific">Mesorhizobium huakuii</name>
    <dbReference type="NCBI Taxonomy" id="28104"/>
    <lineage>
        <taxon>Bacteria</taxon>
        <taxon>Pseudomonadati</taxon>
        <taxon>Pseudomonadota</taxon>
        <taxon>Alphaproteobacteria</taxon>
        <taxon>Hyphomicrobiales</taxon>
        <taxon>Phyllobacteriaceae</taxon>
        <taxon>Mesorhizobium</taxon>
    </lineage>
</organism>